<evidence type="ECO:0000256" key="1">
    <source>
        <dbReference type="SAM" id="MobiDB-lite"/>
    </source>
</evidence>
<feature type="region of interest" description="Disordered" evidence="1">
    <location>
        <begin position="58"/>
        <end position="77"/>
    </location>
</feature>
<comment type="caution">
    <text evidence="2">The sequence shown here is derived from an EMBL/GenBank/DDBJ whole genome shotgun (WGS) entry which is preliminary data.</text>
</comment>
<name>A0AAV7QF84_PLEWA</name>
<dbReference type="EMBL" id="JANPWB010000010">
    <property type="protein sequence ID" value="KAJ1137800.1"/>
    <property type="molecule type" value="Genomic_DNA"/>
</dbReference>
<evidence type="ECO:0008006" key="4">
    <source>
        <dbReference type="Google" id="ProtNLM"/>
    </source>
</evidence>
<evidence type="ECO:0000313" key="2">
    <source>
        <dbReference type="EMBL" id="KAJ1137800.1"/>
    </source>
</evidence>
<reference evidence="2" key="1">
    <citation type="journal article" date="2022" name="bioRxiv">
        <title>Sequencing and chromosome-scale assembly of the giantPleurodeles waltlgenome.</title>
        <authorList>
            <person name="Brown T."/>
            <person name="Elewa A."/>
            <person name="Iarovenko S."/>
            <person name="Subramanian E."/>
            <person name="Araus A.J."/>
            <person name="Petzold A."/>
            <person name="Susuki M."/>
            <person name="Suzuki K.-i.T."/>
            <person name="Hayashi T."/>
            <person name="Toyoda A."/>
            <person name="Oliveira C."/>
            <person name="Osipova E."/>
            <person name="Leigh N.D."/>
            <person name="Simon A."/>
            <person name="Yun M.H."/>
        </authorList>
    </citation>
    <scope>NUCLEOTIDE SEQUENCE</scope>
    <source>
        <strain evidence="2">20211129_DDA</strain>
        <tissue evidence="2">Liver</tissue>
    </source>
</reference>
<gene>
    <name evidence="2" type="ORF">NDU88_004196</name>
</gene>
<protein>
    <recommendedName>
        <fullName evidence="4">Secreted protein</fullName>
    </recommendedName>
</protein>
<dbReference type="Proteomes" id="UP001066276">
    <property type="component" value="Chromosome 6"/>
</dbReference>
<keyword evidence="3" id="KW-1185">Reference proteome</keyword>
<sequence length="77" mass="8313">MWLRGGLGPVLVPRCWRHAPVLLPDSCRPCLRRKRCRWLCAGAGRCEVTFCEAGSAVTSDRGPAALQPRGMPLAPAG</sequence>
<proteinExistence type="predicted"/>
<accession>A0AAV7QF84</accession>
<evidence type="ECO:0000313" key="3">
    <source>
        <dbReference type="Proteomes" id="UP001066276"/>
    </source>
</evidence>
<organism evidence="2 3">
    <name type="scientific">Pleurodeles waltl</name>
    <name type="common">Iberian ribbed newt</name>
    <dbReference type="NCBI Taxonomy" id="8319"/>
    <lineage>
        <taxon>Eukaryota</taxon>
        <taxon>Metazoa</taxon>
        <taxon>Chordata</taxon>
        <taxon>Craniata</taxon>
        <taxon>Vertebrata</taxon>
        <taxon>Euteleostomi</taxon>
        <taxon>Amphibia</taxon>
        <taxon>Batrachia</taxon>
        <taxon>Caudata</taxon>
        <taxon>Salamandroidea</taxon>
        <taxon>Salamandridae</taxon>
        <taxon>Pleurodelinae</taxon>
        <taxon>Pleurodeles</taxon>
    </lineage>
</organism>
<dbReference type="AlphaFoldDB" id="A0AAV7QF84"/>